<reference evidence="5" key="1">
    <citation type="journal article" date="2021" name="Nat. Commun.">
        <title>Genetic determinants of endophytism in the Arabidopsis root mycobiome.</title>
        <authorList>
            <person name="Mesny F."/>
            <person name="Miyauchi S."/>
            <person name="Thiergart T."/>
            <person name="Pickel B."/>
            <person name="Atanasova L."/>
            <person name="Karlsson M."/>
            <person name="Huettel B."/>
            <person name="Barry K.W."/>
            <person name="Haridas S."/>
            <person name="Chen C."/>
            <person name="Bauer D."/>
            <person name="Andreopoulos W."/>
            <person name="Pangilinan J."/>
            <person name="LaButti K."/>
            <person name="Riley R."/>
            <person name="Lipzen A."/>
            <person name="Clum A."/>
            <person name="Drula E."/>
            <person name="Henrissat B."/>
            <person name="Kohler A."/>
            <person name="Grigoriev I.V."/>
            <person name="Martin F.M."/>
            <person name="Hacquard S."/>
        </authorList>
    </citation>
    <scope>NUCLEOTIDE SEQUENCE</scope>
    <source>
        <strain evidence="5">MPI-CAGE-AT-0021</strain>
    </source>
</reference>
<dbReference type="InterPro" id="IPR052783">
    <property type="entry name" value="Metabolic/Drug-Res_Regulator"/>
</dbReference>
<sequence length="676" mass="74201">MDKVTSRPRPAKRKRISRACDPCRARKHRCDGRQPTCSACSMTQHPCSYDSGTKKRGLPTGYVRSLELLWALVFTVVPNSMSIVNKLIPEIQFALDSHARLGIVSRLVNDPEILRQVWEDSDVQTELDHLLANVQDSPHTPTDIGKKKESSPDLPRFTVRSFEAIQSELERPPGEVSKIETPSLPRLSIVPAPTAKDVGSTTFPPNARRLLDLYFAHTHCWLPIVQKHKMFEILYSSSWTALADTGSLAVFWAILAYSSLQESKGRFSLAGAPGGCGDLFTAEQLYAKARRQIPNEEPQDPDYTQALLVLSLFKLDLGEFAASWHLIGQALRIALDLGSPLDSSGLSTAASNSMDDKMTRLLLSCFVLDTIVSCHLGKPPHLRTAYIRLLSMPAETGPDEWEPQSACLGDSDSPRRPSSTWDYQPLRTVSIFNRYVDLIRILNDAMSGAISEELYIKLLSALHCWYDQLPEHCVLPSPSSQISLEGAQGLSPQLVHLYLAFKSTEMFLKAQQSSIPRHGPSPSASTPGAKGSSISSTIGFASTFATKLSVSTMPAVFTSYKAICDRKPTRFGLASLSTNSAKSNPPGNYQLPVSSSDSVVNYLLTPTEHPEFVVVGGTGTVSYAGLCFSSIVDTMHDHEKETPKGLFDIVEAGEAGVSNFSYHGDLDHLDVMEWLC</sequence>
<comment type="caution">
    <text evidence="5">The sequence shown here is derived from an EMBL/GenBank/DDBJ whole genome shotgun (WGS) entry which is preliminary data.</text>
</comment>
<dbReference type="CDD" id="cd12148">
    <property type="entry name" value="fungal_TF_MHR"/>
    <property type="match status" value="1"/>
</dbReference>
<evidence type="ECO:0000256" key="3">
    <source>
        <dbReference type="SAM" id="MobiDB-lite"/>
    </source>
</evidence>
<dbReference type="InterPro" id="IPR036864">
    <property type="entry name" value="Zn2-C6_fun-type_DNA-bd_sf"/>
</dbReference>
<dbReference type="GO" id="GO:0045944">
    <property type="term" value="P:positive regulation of transcription by RNA polymerase II"/>
    <property type="evidence" value="ECO:0007669"/>
    <property type="project" value="TreeGrafter"/>
</dbReference>
<evidence type="ECO:0000259" key="4">
    <source>
        <dbReference type="PROSITE" id="PS50048"/>
    </source>
</evidence>
<gene>
    <name evidence="5" type="ORF">B0J13DRAFT_500705</name>
</gene>
<dbReference type="InterPro" id="IPR007219">
    <property type="entry name" value="XnlR_reg_dom"/>
</dbReference>
<evidence type="ECO:0000256" key="1">
    <source>
        <dbReference type="ARBA" id="ARBA00022723"/>
    </source>
</evidence>
<organism evidence="5 6">
    <name type="scientific">Dactylonectria estremocensis</name>
    <dbReference type="NCBI Taxonomy" id="1079267"/>
    <lineage>
        <taxon>Eukaryota</taxon>
        <taxon>Fungi</taxon>
        <taxon>Dikarya</taxon>
        <taxon>Ascomycota</taxon>
        <taxon>Pezizomycotina</taxon>
        <taxon>Sordariomycetes</taxon>
        <taxon>Hypocreomycetidae</taxon>
        <taxon>Hypocreales</taxon>
        <taxon>Nectriaceae</taxon>
        <taxon>Dactylonectria</taxon>
    </lineage>
</organism>
<dbReference type="Proteomes" id="UP000717696">
    <property type="component" value="Unassembled WGS sequence"/>
</dbReference>
<protein>
    <submittedName>
        <fullName evidence="5">Fungal-specific transcription factor domain-containing protein</fullName>
    </submittedName>
</protein>
<dbReference type="PROSITE" id="PS00463">
    <property type="entry name" value="ZN2_CY6_FUNGAL_1"/>
    <property type="match status" value="1"/>
</dbReference>
<evidence type="ECO:0000313" key="6">
    <source>
        <dbReference type="Proteomes" id="UP000717696"/>
    </source>
</evidence>
<keyword evidence="1" id="KW-0479">Metal-binding</keyword>
<dbReference type="InterPro" id="IPR001138">
    <property type="entry name" value="Zn2Cys6_DnaBD"/>
</dbReference>
<dbReference type="CDD" id="cd00067">
    <property type="entry name" value="GAL4"/>
    <property type="match status" value="1"/>
</dbReference>
<dbReference type="PANTHER" id="PTHR47655">
    <property type="entry name" value="QUINIC ACID UTILIZATION ACTIVATOR"/>
    <property type="match status" value="1"/>
</dbReference>
<dbReference type="AlphaFoldDB" id="A0A9P9J945"/>
<dbReference type="Pfam" id="PF04082">
    <property type="entry name" value="Fungal_trans"/>
    <property type="match status" value="1"/>
</dbReference>
<dbReference type="GO" id="GO:0006351">
    <property type="term" value="P:DNA-templated transcription"/>
    <property type="evidence" value="ECO:0007669"/>
    <property type="project" value="InterPro"/>
</dbReference>
<dbReference type="SMART" id="SM00066">
    <property type="entry name" value="GAL4"/>
    <property type="match status" value="1"/>
</dbReference>
<feature type="domain" description="Zn(2)-C6 fungal-type" evidence="4">
    <location>
        <begin position="19"/>
        <end position="49"/>
    </location>
</feature>
<dbReference type="PROSITE" id="PS50048">
    <property type="entry name" value="ZN2_CY6_FUNGAL_2"/>
    <property type="match status" value="1"/>
</dbReference>
<accession>A0A9P9J945</accession>
<name>A0A9P9J945_9HYPO</name>
<keyword evidence="2" id="KW-0539">Nucleus</keyword>
<feature type="region of interest" description="Disordered" evidence="3">
    <location>
        <begin position="135"/>
        <end position="154"/>
    </location>
</feature>
<dbReference type="Pfam" id="PF00172">
    <property type="entry name" value="Zn_clus"/>
    <property type="match status" value="1"/>
</dbReference>
<dbReference type="GO" id="GO:0003677">
    <property type="term" value="F:DNA binding"/>
    <property type="evidence" value="ECO:0007669"/>
    <property type="project" value="InterPro"/>
</dbReference>
<proteinExistence type="predicted"/>
<dbReference type="EMBL" id="JAGMUU010000008">
    <property type="protein sequence ID" value="KAH7146823.1"/>
    <property type="molecule type" value="Genomic_DNA"/>
</dbReference>
<dbReference type="SUPFAM" id="SSF57701">
    <property type="entry name" value="Zn2/Cys6 DNA-binding domain"/>
    <property type="match status" value="1"/>
</dbReference>
<dbReference type="GO" id="GO:0000981">
    <property type="term" value="F:DNA-binding transcription factor activity, RNA polymerase II-specific"/>
    <property type="evidence" value="ECO:0007669"/>
    <property type="project" value="InterPro"/>
</dbReference>
<dbReference type="GO" id="GO:0008270">
    <property type="term" value="F:zinc ion binding"/>
    <property type="evidence" value="ECO:0007669"/>
    <property type="project" value="InterPro"/>
</dbReference>
<keyword evidence="6" id="KW-1185">Reference proteome</keyword>
<evidence type="ECO:0000313" key="5">
    <source>
        <dbReference type="EMBL" id="KAH7146823.1"/>
    </source>
</evidence>
<dbReference type="PANTHER" id="PTHR47655:SF2">
    <property type="entry name" value="QUINIC ACID UTILIZATION ACTIVATOR"/>
    <property type="match status" value="1"/>
</dbReference>
<dbReference type="Gene3D" id="4.10.240.10">
    <property type="entry name" value="Zn(2)-C6 fungal-type DNA-binding domain"/>
    <property type="match status" value="1"/>
</dbReference>
<dbReference type="SMART" id="SM00906">
    <property type="entry name" value="Fungal_trans"/>
    <property type="match status" value="1"/>
</dbReference>
<evidence type="ECO:0000256" key="2">
    <source>
        <dbReference type="ARBA" id="ARBA00023242"/>
    </source>
</evidence>
<dbReference type="OrthoDB" id="2534600at2759"/>